<reference evidence="3" key="1">
    <citation type="submission" date="2023-01" db="EMBL/GenBank/DDBJ databases">
        <title>Genome assembly of the deep-sea coral Lophelia pertusa.</title>
        <authorList>
            <person name="Herrera S."/>
            <person name="Cordes E."/>
        </authorList>
    </citation>
    <scope>NUCLEOTIDE SEQUENCE</scope>
    <source>
        <strain evidence="3">USNM1676648</strain>
        <tissue evidence="3">Polyp</tissue>
    </source>
</reference>
<proteinExistence type="predicted"/>
<keyword evidence="2" id="KW-0808">Transferase</keyword>
<evidence type="ECO:0000313" key="4">
    <source>
        <dbReference type="Proteomes" id="UP001163046"/>
    </source>
</evidence>
<dbReference type="OrthoDB" id="186626at2759"/>
<dbReference type="SUPFAM" id="SSF53335">
    <property type="entry name" value="S-adenosyl-L-methionine-dependent methyltransferases"/>
    <property type="match status" value="1"/>
</dbReference>
<accession>A0A9X0A5I9</accession>
<dbReference type="EMBL" id="MU825398">
    <property type="protein sequence ID" value="KAJ7393184.1"/>
    <property type="molecule type" value="Genomic_DNA"/>
</dbReference>
<dbReference type="Pfam" id="PF04989">
    <property type="entry name" value="RMNT_CmcI"/>
    <property type="match status" value="1"/>
</dbReference>
<gene>
    <name evidence="3" type="ORF">OS493_006150</name>
</gene>
<dbReference type="AlphaFoldDB" id="A0A9X0A5I9"/>
<dbReference type="GO" id="GO:0032259">
    <property type="term" value="P:methylation"/>
    <property type="evidence" value="ECO:0007669"/>
    <property type="project" value="UniProtKB-KW"/>
</dbReference>
<evidence type="ECO:0000256" key="2">
    <source>
        <dbReference type="ARBA" id="ARBA00022679"/>
    </source>
</evidence>
<keyword evidence="1" id="KW-0489">Methyltransferase</keyword>
<evidence type="ECO:0000256" key="1">
    <source>
        <dbReference type="ARBA" id="ARBA00022603"/>
    </source>
</evidence>
<dbReference type="PANTHER" id="PTHR40048">
    <property type="entry name" value="RHAMNOSYL O-METHYLTRANSFERASE"/>
    <property type="match status" value="1"/>
</dbReference>
<protein>
    <recommendedName>
        <fullName evidence="5">Rhamnosyl O-methyltransferase</fullName>
    </recommendedName>
</protein>
<dbReference type="Proteomes" id="UP001163046">
    <property type="component" value="Unassembled WGS sequence"/>
</dbReference>
<evidence type="ECO:0008006" key="5">
    <source>
        <dbReference type="Google" id="ProtNLM"/>
    </source>
</evidence>
<dbReference type="InterPro" id="IPR029063">
    <property type="entry name" value="SAM-dependent_MTases_sf"/>
</dbReference>
<sequence length="254" mass="29235">MESTIEDHTNYETLEKDAAKELNDKNRFVAMKERRDTSVLSADIIASISHGKYLTLWRGVSILKDPLDLTIMQQLLWELKPRTVIEFGAYKGGSALWTADMLKMFGCKSRVISIDIDLSLLDVVARESPDVEFIEGDLFHVEKCVPGDFLKNLPHPWYLMEDSHVNMTRVLEYFDTFLEPGDYICIEDTHPFQPAVAGQGLIKELGYAEFGPVKLNELKTFVMGRSDRYQVDQRYTDFLGYNATWNMNGYLRRV</sequence>
<name>A0A9X0A5I9_9CNID</name>
<dbReference type="GO" id="GO:0005886">
    <property type="term" value="C:plasma membrane"/>
    <property type="evidence" value="ECO:0007669"/>
    <property type="project" value="TreeGrafter"/>
</dbReference>
<organism evidence="3 4">
    <name type="scientific">Desmophyllum pertusum</name>
    <dbReference type="NCBI Taxonomy" id="174260"/>
    <lineage>
        <taxon>Eukaryota</taxon>
        <taxon>Metazoa</taxon>
        <taxon>Cnidaria</taxon>
        <taxon>Anthozoa</taxon>
        <taxon>Hexacorallia</taxon>
        <taxon>Scleractinia</taxon>
        <taxon>Caryophylliina</taxon>
        <taxon>Caryophylliidae</taxon>
        <taxon>Desmophyllum</taxon>
    </lineage>
</organism>
<dbReference type="InterPro" id="IPR007072">
    <property type="entry name" value="RNMT_CmcI"/>
</dbReference>
<comment type="caution">
    <text evidence="3">The sequence shown here is derived from an EMBL/GenBank/DDBJ whole genome shotgun (WGS) entry which is preliminary data.</text>
</comment>
<dbReference type="GO" id="GO:0008168">
    <property type="term" value="F:methyltransferase activity"/>
    <property type="evidence" value="ECO:0007669"/>
    <property type="project" value="UniProtKB-KW"/>
</dbReference>
<keyword evidence="4" id="KW-1185">Reference proteome</keyword>
<dbReference type="PANTHER" id="PTHR40048:SF1">
    <property type="entry name" value="RHAMNOSYL O-METHYLTRANSFERASE"/>
    <property type="match status" value="1"/>
</dbReference>
<dbReference type="Gene3D" id="3.40.50.150">
    <property type="entry name" value="Vaccinia Virus protein VP39"/>
    <property type="match status" value="1"/>
</dbReference>
<dbReference type="GO" id="GO:0008610">
    <property type="term" value="P:lipid biosynthetic process"/>
    <property type="evidence" value="ECO:0007669"/>
    <property type="project" value="InterPro"/>
</dbReference>
<evidence type="ECO:0000313" key="3">
    <source>
        <dbReference type="EMBL" id="KAJ7393184.1"/>
    </source>
</evidence>